<dbReference type="PANTHER" id="PTHR24960:SF76">
    <property type="entry name" value="4FE-4S FERREDOXIN-TYPE DOMAIN-CONTAINING PROTEIN"/>
    <property type="match status" value="1"/>
</dbReference>
<gene>
    <name evidence="6" type="ORF">JFN93_18180</name>
</gene>
<keyword evidence="1" id="KW-0004">4Fe-4S</keyword>
<sequence length="379" mass="40424">MHQVVIEQVASYDRAAVREGIVRLLAPLGGMAAFVRPGERVLIKPNMLSAKPAEAAVTTHPEVLRAVIELVQETGATPLVGDSPGIGGMQRVAERSGMLAVVEETGAELVPFAESVPVAGKGTFRSFELARPYLEADRLINLAKLKTHEMMTMTCCVKNLFGSVVGGEKAAWHLKAGADKGLFARMLLEIYLLRQPELNIVDGIVAMEGNGPGSGEPRPTGLLFAGTNAVAVDVIAAEVAGIPRELLYLETAARELDLPGARRETISCCGVAPQLARSGPPFRLPHLSDVQFGLPAFLKDRLRNQLTSRPTAVPGKCTLCGVCVGACPPKAITVEGGKLSFDYQACIRCLCCRELCPRAALELKDGTLLKLIKTVKRAN</sequence>
<evidence type="ECO:0000256" key="4">
    <source>
        <dbReference type="ARBA" id="ARBA00023014"/>
    </source>
</evidence>
<dbReference type="Pfam" id="PF04015">
    <property type="entry name" value="DUF362"/>
    <property type="match status" value="1"/>
</dbReference>
<dbReference type="InterPro" id="IPR017900">
    <property type="entry name" value="4Fe4S_Fe_S_CS"/>
</dbReference>
<feature type="domain" description="4Fe-4S ferredoxin-type" evidence="5">
    <location>
        <begin position="338"/>
        <end position="366"/>
    </location>
</feature>
<comment type="caution">
    <text evidence="6">The sequence shown here is derived from an EMBL/GenBank/DDBJ whole genome shotgun (WGS) entry which is preliminary data.</text>
</comment>
<dbReference type="Proteomes" id="UP000636888">
    <property type="component" value="Unassembled WGS sequence"/>
</dbReference>
<dbReference type="PROSITE" id="PS00198">
    <property type="entry name" value="4FE4S_FER_1"/>
    <property type="match status" value="2"/>
</dbReference>
<dbReference type="SUPFAM" id="SSF54862">
    <property type="entry name" value="4Fe-4S ferredoxins"/>
    <property type="match status" value="1"/>
</dbReference>
<protein>
    <submittedName>
        <fullName evidence="6">DUF362 domain-containing protein</fullName>
    </submittedName>
</protein>
<dbReference type="InterPro" id="IPR017896">
    <property type="entry name" value="4Fe4S_Fe-S-bd"/>
</dbReference>
<keyword evidence="7" id="KW-1185">Reference proteome</keyword>
<keyword evidence="4" id="KW-0411">Iron-sulfur</keyword>
<dbReference type="PANTHER" id="PTHR24960">
    <property type="entry name" value="PHOTOSYSTEM I IRON-SULFUR CENTER-RELATED"/>
    <property type="match status" value="1"/>
</dbReference>
<dbReference type="EMBL" id="JAEMHM010000016">
    <property type="protein sequence ID" value="MBJ6726645.1"/>
    <property type="molecule type" value="Genomic_DNA"/>
</dbReference>
<evidence type="ECO:0000313" key="6">
    <source>
        <dbReference type="EMBL" id="MBJ6726645.1"/>
    </source>
</evidence>
<proteinExistence type="predicted"/>
<dbReference type="InterPro" id="IPR007160">
    <property type="entry name" value="DUF362"/>
</dbReference>
<dbReference type="GO" id="GO:0046872">
    <property type="term" value="F:metal ion binding"/>
    <property type="evidence" value="ECO:0007669"/>
    <property type="project" value="UniProtKB-KW"/>
</dbReference>
<dbReference type="InterPro" id="IPR050157">
    <property type="entry name" value="PSI_iron-sulfur_center"/>
</dbReference>
<dbReference type="AlphaFoldDB" id="A0A8J7M107"/>
<evidence type="ECO:0000256" key="2">
    <source>
        <dbReference type="ARBA" id="ARBA00022723"/>
    </source>
</evidence>
<evidence type="ECO:0000259" key="5">
    <source>
        <dbReference type="PROSITE" id="PS51379"/>
    </source>
</evidence>
<evidence type="ECO:0000313" key="7">
    <source>
        <dbReference type="Proteomes" id="UP000636888"/>
    </source>
</evidence>
<feature type="domain" description="4Fe-4S ferredoxin-type" evidence="5">
    <location>
        <begin position="308"/>
        <end position="337"/>
    </location>
</feature>
<dbReference type="GO" id="GO:0051539">
    <property type="term" value="F:4 iron, 4 sulfur cluster binding"/>
    <property type="evidence" value="ECO:0007669"/>
    <property type="project" value="UniProtKB-KW"/>
</dbReference>
<name>A0A8J7M107_9BACT</name>
<keyword evidence="3" id="KW-0408">Iron</keyword>
<organism evidence="6 7">
    <name type="scientific">Geomesophilobacter sediminis</name>
    <dbReference type="NCBI Taxonomy" id="2798584"/>
    <lineage>
        <taxon>Bacteria</taxon>
        <taxon>Pseudomonadati</taxon>
        <taxon>Thermodesulfobacteriota</taxon>
        <taxon>Desulfuromonadia</taxon>
        <taxon>Geobacterales</taxon>
        <taxon>Geobacteraceae</taxon>
        <taxon>Geomesophilobacter</taxon>
    </lineage>
</organism>
<evidence type="ECO:0000256" key="1">
    <source>
        <dbReference type="ARBA" id="ARBA00022485"/>
    </source>
</evidence>
<dbReference type="PROSITE" id="PS51379">
    <property type="entry name" value="4FE4S_FER_2"/>
    <property type="match status" value="2"/>
</dbReference>
<dbReference type="RefSeq" id="WP_199385560.1">
    <property type="nucleotide sequence ID" value="NZ_JAEMHM010000016.1"/>
</dbReference>
<keyword evidence="2" id="KW-0479">Metal-binding</keyword>
<reference evidence="6" key="1">
    <citation type="submission" date="2020-12" db="EMBL/GenBank/DDBJ databases">
        <title>Geomonas sp. Red875, isolated from river sediment.</title>
        <authorList>
            <person name="Xu Z."/>
            <person name="Zhang Z."/>
            <person name="Masuda Y."/>
            <person name="Itoh H."/>
            <person name="Senoo K."/>
        </authorList>
    </citation>
    <scope>NUCLEOTIDE SEQUENCE</scope>
    <source>
        <strain evidence="6">Red875</strain>
    </source>
</reference>
<accession>A0A8J7M107</accession>
<dbReference type="Gene3D" id="3.30.70.20">
    <property type="match status" value="1"/>
</dbReference>
<dbReference type="Pfam" id="PF13237">
    <property type="entry name" value="Fer4_10"/>
    <property type="match status" value="1"/>
</dbReference>
<evidence type="ECO:0000256" key="3">
    <source>
        <dbReference type="ARBA" id="ARBA00023004"/>
    </source>
</evidence>